<name>A0A255ERC9_9ACTN</name>
<feature type="compositionally biased region" description="Low complexity" evidence="1">
    <location>
        <begin position="1"/>
        <end position="23"/>
    </location>
</feature>
<proteinExistence type="predicted"/>
<evidence type="ECO:0000313" key="3">
    <source>
        <dbReference type="Proteomes" id="UP000216533"/>
    </source>
</evidence>
<dbReference type="AlphaFoldDB" id="A0A255ERC9"/>
<sequence>MTARSPDTPTHATPDAADPPAGAISSTADLSVADTAGPDADGPDADQLLVDGQPPPSARTTLSRDRIVQAAVEFVDEHGLPGLSMPWELPI</sequence>
<dbReference type="EMBL" id="NMVI01000003">
    <property type="protein sequence ID" value="OYN90683.1"/>
    <property type="molecule type" value="Genomic_DNA"/>
</dbReference>
<organism evidence="2 3">
    <name type="scientific">Parenemella sanctibonifatiensis</name>
    <dbReference type="NCBI Taxonomy" id="2016505"/>
    <lineage>
        <taxon>Bacteria</taxon>
        <taxon>Bacillati</taxon>
        <taxon>Actinomycetota</taxon>
        <taxon>Actinomycetes</taxon>
        <taxon>Propionibacteriales</taxon>
        <taxon>Propionibacteriaceae</taxon>
        <taxon>Parenemella</taxon>
    </lineage>
</organism>
<accession>A0A255ERC9</accession>
<comment type="caution">
    <text evidence="2">The sequence shown here is derived from an EMBL/GenBank/DDBJ whole genome shotgun (WGS) entry which is preliminary data.</text>
</comment>
<protein>
    <submittedName>
        <fullName evidence="2">Uncharacterized protein</fullName>
    </submittedName>
</protein>
<dbReference type="RefSeq" id="WP_094449447.1">
    <property type="nucleotide sequence ID" value="NZ_NMVI01000003.1"/>
</dbReference>
<evidence type="ECO:0000313" key="2">
    <source>
        <dbReference type="EMBL" id="OYN90683.1"/>
    </source>
</evidence>
<evidence type="ECO:0000256" key="1">
    <source>
        <dbReference type="SAM" id="MobiDB-lite"/>
    </source>
</evidence>
<reference evidence="2 3" key="1">
    <citation type="submission" date="2017-07" db="EMBL/GenBank/DDBJ databases">
        <title>Draft whole genome sequences of clinical Proprionibacteriaceae strains.</title>
        <authorList>
            <person name="Bernier A.-M."/>
            <person name="Bernard K."/>
            <person name="Domingo M.-C."/>
        </authorList>
    </citation>
    <scope>NUCLEOTIDE SEQUENCE [LARGE SCALE GENOMIC DNA]</scope>
    <source>
        <strain evidence="2 3">NML 160184</strain>
    </source>
</reference>
<dbReference type="Gene3D" id="1.10.357.10">
    <property type="entry name" value="Tetracycline Repressor, domain 2"/>
    <property type="match status" value="1"/>
</dbReference>
<dbReference type="Proteomes" id="UP000216533">
    <property type="component" value="Unassembled WGS sequence"/>
</dbReference>
<gene>
    <name evidence="2" type="ORF">CGZ92_00610</name>
</gene>
<feature type="region of interest" description="Disordered" evidence="1">
    <location>
        <begin position="1"/>
        <end position="63"/>
    </location>
</feature>